<dbReference type="EMBL" id="SMRU01000021">
    <property type="protein sequence ID" value="TDF92850.1"/>
    <property type="molecule type" value="Genomic_DNA"/>
</dbReference>
<dbReference type="OrthoDB" id="3328874at2"/>
<comment type="caution">
    <text evidence="1">The sequence shown here is derived from an EMBL/GenBank/DDBJ whole genome shotgun (WGS) entry which is preliminary data.</text>
</comment>
<evidence type="ECO:0000313" key="1">
    <source>
        <dbReference type="EMBL" id="TDF92850.1"/>
    </source>
</evidence>
<proteinExistence type="predicted"/>
<evidence type="ECO:0000313" key="2">
    <source>
        <dbReference type="Proteomes" id="UP000295511"/>
    </source>
</evidence>
<dbReference type="RefSeq" id="WP_133205427.1">
    <property type="nucleotide sequence ID" value="NZ_SMRU01000021.1"/>
</dbReference>
<gene>
    <name evidence="1" type="ORF">E1809_16960</name>
</gene>
<organism evidence="1 2">
    <name type="scientific">Arthrobacter terricola</name>
    <dbReference type="NCBI Taxonomy" id="2547396"/>
    <lineage>
        <taxon>Bacteria</taxon>
        <taxon>Bacillati</taxon>
        <taxon>Actinomycetota</taxon>
        <taxon>Actinomycetes</taxon>
        <taxon>Micrococcales</taxon>
        <taxon>Micrococcaceae</taxon>
        <taxon>Arthrobacter</taxon>
    </lineage>
</organism>
<dbReference type="AlphaFoldDB" id="A0A4R5KFA4"/>
<accession>A0A4R5KFA4</accession>
<keyword evidence="2" id="KW-1185">Reference proteome</keyword>
<dbReference type="Proteomes" id="UP000295511">
    <property type="component" value="Unassembled WGS sequence"/>
</dbReference>
<reference evidence="1 2" key="1">
    <citation type="submission" date="2019-03" db="EMBL/GenBank/DDBJ databases">
        <title>Whole genome sequence of Arthrobacter sp JH1-1.</title>
        <authorList>
            <person name="Trinh H.N."/>
        </authorList>
    </citation>
    <scope>NUCLEOTIDE SEQUENCE [LARGE SCALE GENOMIC DNA]</scope>
    <source>
        <strain evidence="1 2">JH1-1</strain>
    </source>
</reference>
<evidence type="ECO:0008006" key="3">
    <source>
        <dbReference type="Google" id="ProtNLM"/>
    </source>
</evidence>
<protein>
    <recommendedName>
        <fullName evidence="3">NERD domain-containing protein</fullName>
    </recommendedName>
</protein>
<name>A0A4R5KFA4_9MICC</name>
<sequence length="481" mass="54067">MNWEQARRIRYGEFESAVRQYEPIGLLRDIAGRSSQTQEFLGFSESWGRLAPWTLSGLARASIMTSNRNRSKLIDERGFWRIAALFEQIETTPSDRFELVPFLLGKAHEQSPYQFSAKENLIRTILLLETKISYKEAKSAGDWAELLHVPLEDAAVSTLAVHAVARENGGVFNREVIRQLYSESIHDLAPVESFMGTLDRLTATLDEARVDALAAPQLRDGWRKYGYNPLVKTPLINIGDGVLCAPQTQWVLRSFSPENLYYLGWKKWKGDFGTELGYRVEAYTGDQLNHSGQLEVLPEIRWGKANGKLSVDWFLITPTATILIECKSARTTLNARAGDPTAVRSISQKLEAGFRQIDTTHDEIISGNSSFAAIPRDRPIIGLLITAEPCYLANTTDIRAALPETKIPILAASLPDIEHLATLPGEVLGDIFVRIVNDPELMTYDLSNSIRQLFGENYLPPRNELIDAAYLKYVMPERLIK</sequence>